<evidence type="ECO:0000256" key="4">
    <source>
        <dbReference type="ARBA" id="ARBA00022679"/>
    </source>
</evidence>
<evidence type="ECO:0000256" key="1">
    <source>
        <dbReference type="ARBA" id="ARBA00005208"/>
    </source>
</evidence>
<dbReference type="OMA" id="YFQVDNP"/>
<evidence type="ECO:0000256" key="3">
    <source>
        <dbReference type="ARBA" id="ARBA00012457"/>
    </source>
</evidence>
<evidence type="ECO:0000313" key="8">
    <source>
        <dbReference type="Proteomes" id="UP000078561"/>
    </source>
</evidence>
<dbReference type="EC" id="2.7.7.23" evidence="3"/>
<gene>
    <name evidence="7" type="primary">ABSGL_13716.1 scaffold 14267</name>
</gene>
<keyword evidence="4" id="KW-0808">Transferase</keyword>
<evidence type="ECO:0000256" key="5">
    <source>
        <dbReference type="ARBA" id="ARBA00022695"/>
    </source>
</evidence>
<sequence length="500" mass="55231">MTISTSLPISQNDFEALKSRYQAAGQDHLFTFFEELGPVEQQSLYEQLVGFDVERINQIYQMAIQGASKHEECNVEPLSEEVFESVLTASPQALKEWETLGLSLIAQGKVAVILMAGGQGSRLGSSDPKGCYDINLPSKKPLFQLQAERILRLQTLARQYKAPTDSAVTVIPWYIMTSGPTHQPTVDYFERNGYFGLKKEHIHFFEQGTLPCLTNDGKIILESKSKVAIAPDGNGGIYAAVQNKGVIADLKKRGILYTHCYCVDNCLAKVADPVFIGYCVSKQTDCGVKVVSKSAPSEPVGVVCVRNGNYGVVEYSEISQELSERRRPDGSLAFGAANIANHFFSTAFLERVPTFASQLEYHIARKKIKYTDLQSGEVVVPTSNSGMKLECFVFDVFPFAQHFSVLEVDRKEEFSPLKNAPGSGVDCPETSRRDIIAQHARFIRNAGGHIVGDLDDPLVQFELSPWVSYGGEGIQDIVKNKTITLPAVIETKQDLIRLAQ</sequence>
<dbReference type="PANTHER" id="PTHR11952">
    <property type="entry name" value="UDP- GLUCOSE PYROPHOSPHORYLASE"/>
    <property type="match status" value="1"/>
</dbReference>
<dbReference type="OrthoDB" id="532420at2759"/>
<dbReference type="GO" id="GO:0006048">
    <property type="term" value="P:UDP-N-acetylglucosamine biosynthetic process"/>
    <property type="evidence" value="ECO:0007669"/>
    <property type="project" value="TreeGrafter"/>
</dbReference>
<evidence type="ECO:0000256" key="2">
    <source>
        <dbReference type="ARBA" id="ARBA00010401"/>
    </source>
</evidence>
<dbReference type="Proteomes" id="UP000078561">
    <property type="component" value="Unassembled WGS sequence"/>
</dbReference>
<dbReference type="FunCoup" id="A0A168S8I0">
    <property type="interactions" value="222"/>
</dbReference>
<proteinExistence type="inferred from homology"/>
<dbReference type="CDD" id="cd04193">
    <property type="entry name" value="UDPGlcNAc_PPase"/>
    <property type="match status" value="1"/>
</dbReference>
<dbReference type="GO" id="GO:0003977">
    <property type="term" value="F:UDP-N-acetylglucosamine diphosphorylase activity"/>
    <property type="evidence" value="ECO:0007669"/>
    <property type="project" value="UniProtKB-EC"/>
</dbReference>
<organism evidence="7">
    <name type="scientific">Absidia glauca</name>
    <name type="common">Pin mould</name>
    <dbReference type="NCBI Taxonomy" id="4829"/>
    <lineage>
        <taxon>Eukaryota</taxon>
        <taxon>Fungi</taxon>
        <taxon>Fungi incertae sedis</taxon>
        <taxon>Mucoromycota</taxon>
        <taxon>Mucoromycotina</taxon>
        <taxon>Mucoromycetes</taxon>
        <taxon>Mucorales</taxon>
        <taxon>Cunninghamellaceae</taxon>
        <taxon>Absidia</taxon>
    </lineage>
</organism>
<dbReference type="InterPro" id="IPR039741">
    <property type="entry name" value="UDP-sugar_pyrophosphorylase"/>
</dbReference>
<keyword evidence="5" id="KW-0548">Nucleotidyltransferase</keyword>
<protein>
    <recommendedName>
        <fullName evidence="3">UDP-N-acetylglucosamine diphosphorylase</fullName>
        <ecNumber evidence="3">2.7.7.23</ecNumber>
    </recommendedName>
</protein>
<comment type="catalytic activity">
    <reaction evidence="6">
        <text>N-acetyl-alpha-D-glucosamine 1-phosphate + UTP + H(+) = UDP-N-acetyl-alpha-D-glucosamine + diphosphate</text>
        <dbReference type="Rhea" id="RHEA:13509"/>
        <dbReference type="ChEBI" id="CHEBI:15378"/>
        <dbReference type="ChEBI" id="CHEBI:33019"/>
        <dbReference type="ChEBI" id="CHEBI:46398"/>
        <dbReference type="ChEBI" id="CHEBI:57705"/>
        <dbReference type="ChEBI" id="CHEBI:57776"/>
        <dbReference type="EC" id="2.7.7.23"/>
    </reaction>
</comment>
<dbReference type="PANTHER" id="PTHR11952:SF2">
    <property type="entry name" value="LD24639P"/>
    <property type="match status" value="1"/>
</dbReference>
<evidence type="ECO:0000256" key="6">
    <source>
        <dbReference type="ARBA" id="ARBA00048493"/>
    </source>
</evidence>
<evidence type="ECO:0000313" key="7">
    <source>
        <dbReference type="EMBL" id="SAM08058.1"/>
    </source>
</evidence>
<comment type="similarity">
    <text evidence="2">Belongs to the UDPGP type 1 family.</text>
</comment>
<accession>A0A168S8I0</accession>
<dbReference type="FunFam" id="3.90.550.10:FF:000075">
    <property type="entry name" value="Probable UDP-N-acetylglucosamine pyrophosphorylase"/>
    <property type="match status" value="1"/>
</dbReference>
<dbReference type="STRING" id="4829.A0A168S8I0"/>
<keyword evidence="8" id="KW-1185">Reference proteome</keyword>
<dbReference type="InParanoid" id="A0A168S8I0"/>
<dbReference type="Gene3D" id="3.90.550.10">
    <property type="entry name" value="Spore Coat Polysaccharide Biosynthesis Protein SpsA, Chain A"/>
    <property type="match status" value="1"/>
</dbReference>
<reference evidence="7" key="1">
    <citation type="submission" date="2016-04" db="EMBL/GenBank/DDBJ databases">
        <authorList>
            <person name="Evans L.H."/>
            <person name="Alamgir A."/>
            <person name="Owens N."/>
            <person name="Weber N.D."/>
            <person name="Virtaneva K."/>
            <person name="Barbian K."/>
            <person name="Babar A."/>
            <person name="Rosenke K."/>
        </authorList>
    </citation>
    <scope>NUCLEOTIDE SEQUENCE [LARGE SCALE GENOMIC DNA]</scope>
    <source>
        <strain evidence="7">CBS 101.48</strain>
    </source>
</reference>
<comment type="pathway">
    <text evidence="1">Nucleotide-sugar biosynthesis; UDP-N-acetyl-alpha-D-glucosamine biosynthesis; UDP-N-acetyl-alpha-D-glucosamine from N-acetyl-alpha-D-glucosamine 1-phosphate: step 1/1.</text>
</comment>
<dbReference type="SUPFAM" id="SSF53448">
    <property type="entry name" value="Nucleotide-diphospho-sugar transferases"/>
    <property type="match status" value="1"/>
</dbReference>
<dbReference type="InterPro" id="IPR029044">
    <property type="entry name" value="Nucleotide-diphossugar_trans"/>
</dbReference>
<dbReference type="AlphaFoldDB" id="A0A168S8I0"/>
<dbReference type="InterPro" id="IPR002618">
    <property type="entry name" value="UDPGP_fam"/>
</dbReference>
<dbReference type="EMBL" id="LT554871">
    <property type="protein sequence ID" value="SAM08058.1"/>
    <property type="molecule type" value="Genomic_DNA"/>
</dbReference>
<name>A0A168S8I0_ABSGL</name>
<dbReference type="Pfam" id="PF01704">
    <property type="entry name" value="UDPGP"/>
    <property type="match status" value="1"/>
</dbReference>